<name>A0A2N6VGS5_9MICO</name>
<keyword evidence="3 5" id="KW-1133">Transmembrane helix</keyword>
<dbReference type="EMBL" id="PNHK01000769">
    <property type="protein sequence ID" value="PMC98408.1"/>
    <property type="molecule type" value="Genomic_DNA"/>
</dbReference>
<comment type="caution">
    <text evidence="6">The sequence shown here is derived from an EMBL/GenBank/DDBJ whole genome shotgun (WGS) entry which is preliminary data.</text>
</comment>
<feature type="transmembrane region" description="Helical" evidence="5">
    <location>
        <begin position="79"/>
        <end position="100"/>
    </location>
</feature>
<feature type="non-terminal residue" evidence="6">
    <location>
        <position position="1"/>
    </location>
</feature>
<dbReference type="GO" id="GO:0016020">
    <property type="term" value="C:membrane"/>
    <property type="evidence" value="ECO:0007669"/>
    <property type="project" value="InterPro"/>
</dbReference>
<evidence type="ECO:0000256" key="2">
    <source>
        <dbReference type="ARBA" id="ARBA00022692"/>
    </source>
</evidence>
<evidence type="ECO:0000256" key="1">
    <source>
        <dbReference type="ARBA" id="ARBA00022475"/>
    </source>
</evidence>
<gene>
    <name evidence="6" type="ORF">CJ199_16130</name>
</gene>
<keyword evidence="2 5" id="KW-0812">Transmembrane</keyword>
<sequence length="105" mass="11935">FAQIYTDVLWFSQVDYLAVFTTEWITRIALFAAGLIVMAFAVFLPLSLAYRKRPVYVPQTPQQENLDRYREAIEPLRRLMTIVMPLVIGGIGGVSLSGAWKEVLL</sequence>
<evidence type="ECO:0000313" key="6">
    <source>
        <dbReference type="EMBL" id="PMC98408.1"/>
    </source>
</evidence>
<keyword evidence="4 5" id="KW-0472">Membrane</keyword>
<organism evidence="6 7">
    <name type="scientific">Brevibacterium paucivorans</name>
    <dbReference type="NCBI Taxonomy" id="170994"/>
    <lineage>
        <taxon>Bacteria</taxon>
        <taxon>Bacillati</taxon>
        <taxon>Actinomycetota</taxon>
        <taxon>Actinomycetes</taxon>
        <taxon>Micrococcales</taxon>
        <taxon>Brevibacteriaceae</taxon>
        <taxon>Brevibacterium</taxon>
    </lineage>
</organism>
<dbReference type="Pfam" id="PF03699">
    <property type="entry name" value="UPF0182"/>
    <property type="match status" value="1"/>
</dbReference>
<evidence type="ECO:0000256" key="3">
    <source>
        <dbReference type="ARBA" id="ARBA00022989"/>
    </source>
</evidence>
<reference evidence="6 7" key="1">
    <citation type="submission" date="2017-09" db="EMBL/GenBank/DDBJ databases">
        <title>Bacterial strain isolated from the female urinary microbiota.</title>
        <authorList>
            <person name="Thomas-White K."/>
            <person name="Kumar N."/>
            <person name="Forster S."/>
            <person name="Putonti C."/>
            <person name="Lawley T."/>
            <person name="Wolfe A.J."/>
        </authorList>
    </citation>
    <scope>NUCLEOTIDE SEQUENCE [LARGE SCALE GENOMIC DNA]</scope>
    <source>
        <strain evidence="6 7">UMB1301</strain>
    </source>
</reference>
<keyword evidence="1" id="KW-1003">Cell membrane</keyword>
<protein>
    <submittedName>
        <fullName evidence="6">Uncharacterized protein</fullName>
    </submittedName>
</protein>
<accession>A0A2N6VGS5</accession>
<dbReference type="GO" id="GO:0005576">
    <property type="term" value="C:extracellular region"/>
    <property type="evidence" value="ECO:0007669"/>
    <property type="project" value="TreeGrafter"/>
</dbReference>
<dbReference type="RefSeq" id="WP_180965551.1">
    <property type="nucleotide sequence ID" value="NZ_PNHK01000769.1"/>
</dbReference>
<evidence type="ECO:0000256" key="5">
    <source>
        <dbReference type="SAM" id="Phobius"/>
    </source>
</evidence>
<dbReference type="PANTHER" id="PTHR39344">
    <property type="entry name" value="UPF0182 PROTEIN SLL1060"/>
    <property type="match status" value="1"/>
</dbReference>
<proteinExistence type="predicted"/>
<evidence type="ECO:0000313" key="7">
    <source>
        <dbReference type="Proteomes" id="UP000235598"/>
    </source>
</evidence>
<feature type="non-terminal residue" evidence="6">
    <location>
        <position position="105"/>
    </location>
</feature>
<dbReference type="InterPro" id="IPR005372">
    <property type="entry name" value="UPF0182"/>
</dbReference>
<dbReference type="Proteomes" id="UP000235598">
    <property type="component" value="Unassembled WGS sequence"/>
</dbReference>
<evidence type="ECO:0000256" key="4">
    <source>
        <dbReference type="ARBA" id="ARBA00023136"/>
    </source>
</evidence>
<feature type="transmembrane region" description="Helical" evidence="5">
    <location>
        <begin position="24"/>
        <end position="46"/>
    </location>
</feature>
<dbReference type="AlphaFoldDB" id="A0A2N6VGS5"/>
<dbReference type="PANTHER" id="PTHR39344:SF1">
    <property type="entry name" value="UPF0182 PROTEIN SLL1060"/>
    <property type="match status" value="1"/>
</dbReference>